<dbReference type="InterPro" id="IPR016709">
    <property type="entry name" value="HadA-like"/>
</dbReference>
<dbReference type="RefSeq" id="WP_012245532.1">
    <property type="nucleotide sequence ID" value="NC_010168.1"/>
</dbReference>
<gene>
    <name evidence="2" type="ordered locus">RSal33209_2132</name>
</gene>
<dbReference type="Proteomes" id="UP000002007">
    <property type="component" value="Chromosome"/>
</dbReference>
<dbReference type="InterPro" id="IPR039569">
    <property type="entry name" value="FAS1-like_DH_region"/>
</dbReference>
<dbReference type="HOGENOM" id="CLU_116276_1_1_11"/>
<evidence type="ECO:0000259" key="1">
    <source>
        <dbReference type="Pfam" id="PF13452"/>
    </source>
</evidence>
<protein>
    <recommendedName>
        <fullName evidence="1">FAS1-like dehydratase domain-containing protein</fullName>
    </recommendedName>
</protein>
<keyword evidence="3" id="KW-1185">Reference proteome</keyword>
<proteinExistence type="predicted"/>
<dbReference type="EMBL" id="CP000910">
    <property type="protein sequence ID" value="ABY23864.1"/>
    <property type="molecule type" value="Genomic_DNA"/>
</dbReference>
<dbReference type="STRING" id="288705.RSal33209_2132"/>
<name>A9WSS6_RENSM</name>
<dbReference type="Gene3D" id="3.10.129.10">
    <property type="entry name" value="Hotdog Thioesterase"/>
    <property type="match status" value="1"/>
</dbReference>
<dbReference type="PIRSF" id="PIRSF018072">
    <property type="entry name" value="UCP018072"/>
    <property type="match status" value="1"/>
</dbReference>
<sequence length="153" mass="16352">MAIAPDAVGRVLPSTETAVPIERLRFFADAIGEKNPIYTDLDAAKAAGHKGLPLPPTILFGLELEAPGGVAWISELGIDFRRVLHGEQEFTYHSVAHAGEVLRLEPKITDVYSKKGGALEFVVKETVITRVHDGSAVATAKTVLVVTNPEAAK</sequence>
<dbReference type="eggNOG" id="COG2030">
    <property type="taxonomic scope" value="Bacteria"/>
</dbReference>
<accession>A9WSS6</accession>
<organism evidence="2 3">
    <name type="scientific">Renibacterium salmoninarum (strain ATCC 33209 / DSM 20767 / JCM 11484 / NBRC 15589 / NCIMB 2235)</name>
    <dbReference type="NCBI Taxonomy" id="288705"/>
    <lineage>
        <taxon>Bacteria</taxon>
        <taxon>Bacillati</taxon>
        <taxon>Actinomycetota</taxon>
        <taxon>Actinomycetes</taxon>
        <taxon>Micrococcales</taxon>
        <taxon>Micrococcaceae</taxon>
        <taxon>Renibacterium</taxon>
    </lineage>
</organism>
<feature type="domain" description="FAS1-like dehydratase" evidence="1">
    <location>
        <begin position="8"/>
        <end position="138"/>
    </location>
</feature>
<dbReference type="CDD" id="cd03441">
    <property type="entry name" value="R_hydratase_like"/>
    <property type="match status" value="1"/>
</dbReference>
<dbReference type="AlphaFoldDB" id="A9WSS6"/>
<dbReference type="SUPFAM" id="SSF54637">
    <property type="entry name" value="Thioesterase/thiol ester dehydrase-isomerase"/>
    <property type="match status" value="1"/>
</dbReference>
<evidence type="ECO:0000313" key="2">
    <source>
        <dbReference type="EMBL" id="ABY23864.1"/>
    </source>
</evidence>
<reference evidence="3" key="1">
    <citation type="journal article" date="2008" name="J. Bacteriol.">
        <title>Genome sequence of the fish pathogen Renibacterium salmoninarum suggests reductive evolution away from an environmental Arthrobacter ancestor.</title>
        <authorList>
            <person name="Wiens G.D."/>
            <person name="Rockey D.D."/>
            <person name="Wu Z."/>
            <person name="Chang J."/>
            <person name="Levy R."/>
            <person name="Crane S."/>
            <person name="Chen D.S."/>
            <person name="Capri G.R."/>
            <person name="Burnett J.R."/>
            <person name="Sudheesh P.S."/>
            <person name="Schipma M.J."/>
            <person name="Burd H."/>
            <person name="Bhattacharyya A."/>
            <person name="Rhodes L.D."/>
            <person name="Kaul R."/>
            <person name="Strom M.S."/>
        </authorList>
    </citation>
    <scope>NUCLEOTIDE SEQUENCE [LARGE SCALE GENOMIC DNA]</scope>
    <source>
        <strain evidence="3">ATCC 33209 / DSM 20767 / JCM 11484 / NBRC 15589 / NCIMB 2235</strain>
    </source>
</reference>
<dbReference type="InterPro" id="IPR029069">
    <property type="entry name" value="HotDog_dom_sf"/>
</dbReference>
<dbReference type="Pfam" id="PF13452">
    <property type="entry name" value="FAS1_DH_region"/>
    <property type="match status" value="1"/>
</dbReference>
<dbReference type="KEGG" id="rsa:RSal33209_2132"/>
<evidence type="ECO:0000313" key="3">
    <source>
        <dbReference type="Proteomes" id="UP000002007"/>
    </source>
</evidence>